<dbReference type="SMART" id="SM00635">
    <property type="entry name" value="BID_2"/>
    <property type="match status" value="1"/>
</dbReference>
<evidence type="ECO:0000259" key="1">
    <source>
        <dbReference type="SMART" id="SM00635"/>
    </source>
</evidence>
<sequence>MAVCKNKKYVGRDVVLEYVIGCGDTLPTPSEWKRLGSMRTKDFSAEWDAADGTADDSIGNLRENLSTFLAFSVSGDGTLVNTGPSGENLKELTKHFFNPVATGGQPNIWTRLTYPDLTFIAYTRMASFGRSAPYDDVATYSIELEATSSDAGLIVEDTPNPDAPAVTSVEVVPSTLSLEIGDTYDIEAVVLPTSATQAVSWASSDVAVATVIASSGVVTGVSAGTATITATSTADSTKTDTCAVTVTAA</sequence>
<dbReference type="InterPro" id="IPR003343">
    <property type="entry name" value="Big_2"/>
</dbReference>
<dbReference type="InterPro" id="IPR008964">
    <property type="entry name" value="Invasin/intimin_cell_adhesion"/>
</dbReference>
<dbReference type="Gene3D" id="2.60.40.1080">
    <property type="match status" value="1"/>
</dbReference>
<proteinExistence type="predicted"/>
<gene>
    <name evidence="2" type="ORF">CAL20_09860</name>
</gene>
<organism evidence="2 3">
    <name type="scientific">Bordetella genomosp. 4</name>
    <dbReference type="NCBI Taxonomy" id="463044"/>
    <lineage>
        <taxon>Bacteria</taxon>
        <taxon>Pseudomonadati</taxon>
        <taxon>Pseudomonadota</taxon>
        <taxon>Betaproteobacteria</taxon>
        <taxon>Burkholderiales</taxon>
        <taxon>Alcaligenaceae</taxon>
        <taxon>Bordetella</taxon>
    </lineage>
</organism>
<keyword evidence="3" id="KW-1185">Reference proteome</keyword>
<dbReference type="AlphaFoldDB" id="A0A261U8T8"/>
<dbReference type="RefSeq" id="WP_094837737.1">
    <property type="nucleotide sequence ID" value="NZ_NEVQ01000012.1"/>
</dbReference>
<comment type="caution">
    <text evidence="2">The sequence shown here is derived from an EMBL/GenBank/DDBJ whole genome shotgun (WGS) entry which is preliminary data.</text>
</comment>
<feature type="domain" description="BIG2" evidence="1">
    <location>
        <begin position="165"/>
        <end position="242"/>
    </location>
</feature>
<name>A0A261U8T8_9BORD</name>
<accession>A0A261U8T8</accession>
<protein>
    <recommendedName>
        <fullName evidence="1">BIG2 domain-containing protein</fullName>
    </recommendedName>
</protein>
<dbReference type="Proteomes" id="UP000216885">
    <property type="component" value="Unassembled WGS sequence"/>
</dbReference>
<evidence type="ECO:0000313" key="3">
    <source>
        <dbReference type="Proteomes" id="UP000216885"/>
    </source>
</evidence>
<evidence type="ECO:0000313" key="2">
    <source>
        <dbReference type="EMBL" id="OZI57670.1"/>
    </source>
</evidence>
<dbReference type="SUPFAM" id="SSF49373">
    <property type="entry name" value="Invasin/intimin cell-adhesion fragments"/>
    <property type="match status" value="1"/>
</dbReference>
<dbReference type="Pfam" id="PF02368">
    <property type="entry name" value="Big_2"/>
    <property type="match status" value="1"/>
</dbReference>
<reference evidence="2 3" key="1">
    <citation type="submission" date="2017-05" db="EMBL/GenBank/DDBJ databases">
        <title>Complete and WGS of Bordetella genogroups.</title>
        <authorList>
            <person name="Spilker T."/>
            <person name="LiPuma J."/>
        </authorList>
    </citation>
    <scope>NUCLEOTIDE SEQUENCE [LARGE SCALE GENOMIC DNA]</scope>
    <source>
        <strain evidence="2 3">AU9919</strain>
    </source>
</reference>
<dbReference type="EMBL" id="NEVQ01000012">
    <property type="protein sequence ID" value="OZI57670.1"/>
    <property type="molecule type" value="Genomic_DNA"/>
</dbReference>